<dbReference type="GO" id="GO:0042597">
    <property type="term" value="C:periplasmic space"/>
    <property type="evidence" value="ECO:0007669"/>
    <property type="project" value="UniProtKB-SubCell"/>
</dbReference>
<dbReference type="CDD" id="cd13602">
    <property type="entry name" value="PBP2_TRAP_BpDctp6_7"/>
    <property type="match status" value="1"/>
</dbReference>
<protein>
    <submittedName>
        <fullName evidence="4">TRAP-type C4-dicarboxylate transport system substrate-binding protein</fullName>
    </submittedName>
</protein>
<dbReference type="EMBL" id="QKZL01000041">
    <property type="protein sequence ID" value="PZX10663.1"/>
    <property type="molecule type" value="Genomic_DNA"/>
</dbReference>
<dbReference type="Proteomes" id="UP000248916">
    <property type="component" value="Unassembled WGS sequence"/>
</dbReference>
<evidence type="ECO:0000313" key="5">
    <source>
        <dbReference type="Proteomes" id="UP000248916"/>
    </source>
</evidence>
<evidence type="ECO:0000256" key="2">
    <source>
        <dbReference type="ARBA" id="ARBA00022729"/>
    </source>
</evidence>
<dbReference type="Gene3D" id="3.40.190.170">
    <property type="entry name" value="Bacterial extracellular solute-binding protein, family 7"/>
    <property type="match status" value="1"/>
</dbReference>
<evidence type="ECO:0000256" key="1">
    <source>
        <dbReference type="ARBA" id="ARBA00004418"/>
    </source>
</evidence>
<dbReference type="Pfam" id="PF03480">
    <property type="entry name" value="DctP"/>
    <property type="match status" value="1"/>
</dbReference>
<dbReference type="GO" id="GO:0055085">
    <property type="term" value="P:transmembrane transport"/>
    <property type="evidence" value="ECO:0007669"/>
    <property type="project" value="InterPro"/>
</dbReference>
<comment type="subcellular location">
    <subcellularLocation>
        <location evidence="1">Periplasm</location>
    </subcellularLocation>
</comment>
<proteinExistence type="predicted"/>
<evidence type="ECO:0000313" key="4">
    <source>
        <dbReference type="EMBL" id="PZX10663.1"/>
    </source>
</evidence>
<dbReference type="AlphaFoldDB" id="A0A2W7MSZ6"/>
<reference evidence="4 5" key="1">
    <citation type="submission" date="2018-06" db="EMBL/GenBank/DDBJ databases">
        <title>Genomic Encyclopedia of Archaeal and Bacterial Type Strains, Phase II (KMG-II): from individual species to whole genera.</title>
        <authorList>
            <person name="Goeker M."/>
        </authorList>
    </citation>
    <scope>NUCLEOTIDE SEQUENCE [LARGE SCALE GENOMIC DNA]</scope>
    <source>
        <strain evidence="4 5">DSM 22009</strain>
    </source>
</reference>
<keyword evidence="3" id="KW-0574">Periplasm</keyword>
<dbReference type="InterPro" id="IPR038404">
    <property type="entry name" value="TRAP_DctP_sf"/>
</dbReference>
<comment type="caution">
    <text evidence="4">The sequence shown here is derived from an EMBL/GenBank/DDBJ whole genome shotgun (WGS) entry which is preliminary data.</text>
</comment>
<organism evidence="4 5">
    <name type="scientific">Palleronia aestuarii</name>
    <dbReference type="NCBI Taxonomy" id="568105"/>
    <lineage>
        <taxon>Bacteria</taxon>
        <taxon>Pseudomonadati</taxon>
        <taxon>Pseudomonadota</taxon>
        <taxon>Alphaproteobacteria</taxon>
        <taxon>Rhodobacterales</taxon>
        <taxon>Roseobacteraceae</taxon>
        <taxon>Palleronia</taxon>
    </lineage>
</organism>
<evidence type="ECO:0000256" key="3">
    <source>
        <dbReference type="ARBA" id="ARBA00022764"/>
    </source>
</evidence>
<dbReference type="PANTHER" id="PTHR33376">
    <property type="match status" value="1"/>
</dbReference>
<sequence length="356" mass="38428">MTMGTALKFGARVLPAAAIAFTGIGVTVPAEAQGTEIRAIGYTSNLYLWTELEEEFYSQTLPEAAEGLISIEAVPHDIAGLKGPEVLSMLQDGTLQIAAQNLSYMAGEDPRFEAIDLAGLTQTAEDAKKAVDAYRPVLTQVMSEKFNTHLLGLAPVPSQVFWCRDALEGLADLQGRQIRVFNATLSDFVEGVGGTTVTMPFVEVIPALQRGVADCAVTGTSSGNSARWFEVTDYLYPMNVGWSMVFWAANKDLWDGLSAEQQDVLTEQYAELEAAAWEMQQIQDSDAVSCSTGGACELGVEAQMTLVPVTDTDMQVHETIIRDYVLPNWADRCGADCVQEWNETVGAALGIEAPLP</sequence>
<dbReference type="PANTHER" id="PTHR33376:SF4">
    <property type="entry name" value="SIALIC ACID-BINDING PERIPLASMIC PROTEIN SIAP"/>
    <property type="match status" value="1"/>
</dbReference>
<keyword evidence="2" id="KW-0732">Signal</keyword>
<gene>
    <name evidence="4" type="ORF">LX81_04157</name>
</gene>
<dbReference type="RefSeq" id="WP_234822765.1">
    <property type="nucleotide sequence ID" value="NZ_QKZL01000041.1"/>
</dbReference>
<accession>A0A2W7MSZ6</accession>
<keyword evidence="5" id="KW-1185">Reference proteome</keyword>
<name>A0A2W7MSZ6_9RHOB</name>
<dbReference type="NCBIfam" id="NF037995">
    <property type="entry name" value="TRAP_S1"/>
    <property type="match status" value="1"/>
</dbReference>
<dbReference type="InterPro" id="IPR018389">
    <property type="entry name" value="DctP_fam"/>
</dbReference>